<dbReference type="GO" id="GO:0009401">
    <property type="term" value="P:phosphoenolpyruvate-dependent sugar phosphotransferase system"/>
    <property type="evidence" value="ECO:0007669"/>
    <property type="project" value="TreeGrafter"/>
</dbReference>
<dbReference type="GO" id="GO:0005886">
    <property type="term" value="C:plasma membrane"/>
    <property type="evidence" value="ECO:0007669"/>
    <property type="project" value="TreeGrafter"/>
</dbReference>
<dbReference type="EC" id="4.1.2.40" evidence="2"/>
<evidence type="ECO:0000313" key="2">
    <source>
        <dbReference type="EMBL" id="UYS82381.1"/>
    </source>
</evidence>
<dbReference type="PIRSF" id="PIRSF009264">
    <property type="entry name" value="TagBP_ald_AgaZ"/>
    <property type="match status" value="1"/>
</dbReference>
<gene>
    <name evidence="2" type="ORF">A237_006755</name>
</gene>
<protein>
    <submittedName>
        <fullName evidence="2">D-tagatose-bisphosphate aldolase, class II, non-catalytic subunit</fullName>
        <ecNumber evidence="2">4.1.2.40</ecNumber>
    </submittedName>
</protein>
<dbReference type="GO" id="GO:0009025">
    <property type="term" value="F:tagatose-bisphosphate aldolase activity"/>
    <property type="evidence" value="ECO:0007669"/>
    <property type="project" value="UniProtKB-EC"/>
</dbReference>
<dbReference type="Gene3D" id="1.10.400.20">
    <property type="entry name" value="putative tagatose 6-phosphate kinase domain like"/>
    <property type="match status" value="1"/>
</dbReference>
<reference evidence="2" key="1">
    <citation type="journal article" date="2023" name="PhytoFront">
        <title>The Complete Genome Sequence of Pseudomonas syringae pv. actinidifoliorum ICMP 18803.</title>
        <authorList>
            <person name="Templeton M.D."/>
            <person name="Arshed S."/>
            <person name="Andersen M.T."/>
            <person name="Jayaraman J."/>
        </authorList>
    </citation>
    <scope>NUCLEOTIDE SEQUENCE</scope>
    <source>
        <strain evidence="2">ICMP 18803</strain>
    </source>
</reference>
<evidence type="ECO:0000256" key="1">
    <source>
        <dbReference type="ARBA" id="ARBA00005191"/>
    </source>
</evidence>
<organism evidence="2">
    <name type="scientific">Pseudomonas syringae pv. actinidifoliorum ICMP 18803</name>
    <dbReference type="NCBI Taxonomy" id="1194400"/>
    <lineage>
        <taxon>Bacteria</taxon>
        <taxon>Pseudomonadati</taxon>
        <taxon>Pseudomonadota</taxon>
        <taxon>Gammaproteobacteria</taxon>
        <taxon>Pseudomonadales</taxon>
        <taxon>Pseudomonadaceae</taxon>
        <taxon>Pseudomonas</taxon>
        <taxon>Pseudomonas syringae</taxon>
    </lineage>
</organism>
<keyword evidence="2" id="KW-0456">Lyase</keyword>
<dbReference type="InterPro" id="IPR012062">
    <property type="entry name" value="GatZ/KbaZ-like"/>
</dbReference>
<accession>A0AAT9SKA6</accession>
<dbReference type="AlphaFoldDB" id="A0AAT9SKA6"/>
<dbReference type="EMBL" id="CP081457">
    <property type="protein sequence ID" value="UYS82381.1"/>
    <property type="molecule type" value="Genomic_DNA"/>
</dbReference>
<dbReference type="InterPro" id="IPR013785">
    <property type="entry name" value="Aldolase_TIM"/>
</dbReference>
<dbReference type="SUPFAM" id="SSF51569">
    <property type="entry name" value="Aldolase"/>
    <property type="match status" value="1"/>
</dbReference>
<dbReference type="Gene3D" id="3.20.20.70">
    <property type="entry name" value="Aldolase class I"/>
    <property type="match status" value="1"/>
</dbReference>
<dbReference type="PANTHER" id="PTHR32502">
    <property type="entry name" value="N-ACETYLGALACTOSAMINE PERMEASE II COMPONENT-RELATED"/>
    <property type="match status" value="1"/>
</dbReference>
<name>A0AAT9SKA6_PSESX</name>
<sequence>MPNHVDTSTGAAVLQALATANRNGRHQGIYSICSAHEQVLRAAMQQALADGSPLLIEATCNQVNQYGGYTGMQPADFFGQVQKLAEAEGFPKDQLLLGGDHLGPNPWRHLPAEKAMLQAEILVISYVRAGFRKIHLDASMACADDEQPLSVATIAQRAARLCAAAEQAASQLNLAPASLPRYVIGTEVPVPGGAQHTPGEEEVLQVTAVADVAETLEAHRKAFLAEGLEGALTRVVALVTQPGVEFDDQSVIDYQPEQAQALSKAILAFPGLVFEAHSTDYQTEAALSALVRDHFAILKVGPGVTFAWREALFALSHIEDELFGNIEERSDLRGVVERRMLADPEHWAPYYRGSEEAQRLARRYSYSDRIRYYWQQPDVLVAVDCLIDNIRKKRPADTLLSQYLPQVQAARRAGILAGDDPLDWLRFEVRQVIASYARACGLSNPEVKAA</sequence>
<dbReference type="Pfam" id="PF08013">
    <property type="entry name" value="GatZ_KbaZ-like"/>
    <property type="match status" value="1"/>
</dbReference>
<comment type="pathway">
    <text evidence="1">Carbohydrate metabolism; D-tagatose 6-phosphate degradation; D-glyceraldehyde 3-phosphate and glycerone phosphate from D-tagatose 6-phosphate: step 2/2.</text>
</comment>
<dbReference type="NCBIfam" id="TIGR02810">
    <property type="entry name" value="agaZ_gatZ"/>
    <property type="match status" value="1"/>
</dbReference>
<dbReference type="RefSeq" id="WP_032607080.1">
    <property type="nucleotide sequence ID" value="NZ_CP081457.1"/>
</dbReference>
<dbReference type="InterPro" id="IPR050303">
    <property type="entry name" value="GatZ_KbaZ_carbometab"/>
</dbReference>
<dbReference type="GO" id="GO:0005975">
    <property type="term" value="P:carbohydrate metabolic process"/>
    <property type="evidence" value="ECO:0007669"/>
    <property type="project" value="InterPro"/>
</dbReference>
<dbReference type="PANTHER" id="PTHR32502:SF2">
    <property type="entry name" value="D-TAGATOSE-1,6-BISPHOSPHATE ALDOLASE SUBUNIT KBAZ"/>
    <property type="match status" value="1"/>
</dbReference>
<proteinExistence type="predicted"/>